<keyword evidence="3 5" id="KW-0862">Zinc</keyword>
<comment type="caution">
    <text evidence="7">The sequence shown here is derived from an EMBL/GenBank/DDBJ whole genome shotgun (WGS) entry which is preliminary data.</text>
</comment>
<dbReference type="CDD" id="cd08239">
    <property type="entry name" value="THR_DH_like"/>
    <property type="match status" value="1"/>
</dbReference>
<evidence type="ECO:0000256" key="2">
    <source>
        <dbReference type="ARBA" id="ARBA00022723"/>
    </source>
</evidence>
<dbReference type="InterPro" id="IPR020843">
    <property type="entry name" value="ER"/>
</dbReference>
<dbReference type="Gene3D" id="3.40.50.720">
    <property type="entry name" value="NAD(P)-binding Rossmann-like Domain"/>
    <property type="match status" value="1"/>
</dbReference>
<evidence type="ECO:0000313" key="7">
    <source>
        <dbReference type="EMBL" id="MDA3624101.1"/>
    </source>
</evidence>
<dbReference type="InterPro" id="IPR011032">
    <property type="entry name" value="GroES-like_sf"/>
</dbReference>
<organism evidence="7 8">
    <name type="scientific">Saccharopolyspora oryzae</name>
    <dbReference type="NCBI Taxonomy" id="2997343"/>
    <lineage>
        <taxon>Bacteria</taxon>
        <taxon>Bacillati</taxon>
        <taxon>Actinomycetota</taxon>
        <taxon>Actinomycetes</taxon>
        <taxon>Pseudonocardiales</taxon>
        <taxon>Pseudonocardiaceae</taxon>
        <taxon>Saccharopolyspora</taxon>
    </lineage>
</organism>
<dbReference type="InterPro" id="IPR013149">
    <property type="entry name" value="ADH-like_C"/>
</dbReference>
<keyword evidence="4" id="KW-0560">Oxidoreductase</keyword>
<dbReference type="PROSITE" id="PS00059">
    <property type="entry name" value="ADH_ZINC"/>
    <property type="match status" value="1"/>
</dbReference>
<comment type="cofactor">
    <cofactor evidence="1 5">
        <name>Zn(2+)</name>
        <dbReference type="ChEBI" id="CHEBI:29105"/>
    </cofactor>
</comment>
<dbReference type="InterPro" id="IPR002328">
    <property type="entry name" value="ADH_Zn_CS"/>
</dbReference>
<protein>
    <submittedName>
        <fullName evidence="7">Zinc-binding dehydrogenase</fullName>
    </submittedName>
</protein>
<evidence type="ECO:0000256" key="5">
    <source>
        <dbReference type="RuleBase" id="RU361277"/>
    </source>
</evidence>
<evidence type="ECO:0000256" key="3">
    <source>
        <dbReference type="ARBA" id="ARBA00022833"/>
    </source>
</evidence>
<name>A0ABT4UQV7_9PSEU</name>
<comment type="similarity">
    <text evidence="5">Belongs to the zinc-containing alcohol dehydrogenase family.</text>
</comment>
<evidence type="ECO:0000256" key="4">
    <source>
        <dbReference type="ARBA" id="ARBA00023002"/>
    </source>
</evidence>
<evidence type="ECO:0000256" key="1">
    <source>
        <dbReference type="ARBA" id="ARBA00001947"/>
    </source>
</evidence>
<dbReference type="RefSeq" id="WP_270946668.1">
    <property type="nucleotide sequence ID" value="NZ_JAQGLA010000002.1"/>
</dbReference>
<accession>A0ABT4UQV7</accession>
<dbReference type="Pfam" id="PF08240">
    <property type="entry name" value="ADH_N"/>
    <property type="match status" value="1"/>
</dbReference>
<gene>
    <name evidence="7" type="ORF">OU415_01555</name>
</gene>
<dbReference type="Proteomes" id="UP001210380">
    <property type="component" value="Unassembled WGS sequence"/>
</dbReference>
<dbReference type="SUPFAM" id="SSF50129">
    <property type="entry name" value="GroES-like"/>
    <property type="match status" value="1"/>
</dbReference>
<proteinExistence type="inferred from homology"/>
<keyword evidence="8" id="KW-1185">Reference proteome</keyword>
<keyword evidence="2 5" id="KW-0479">Metal-binding</keyword>
<dbReference type="SUPFAM" id="SSF51735">
    <property type="entry name" value="NAD(P)-binding Rossmann-fold domains"/>
    <property type="match status" value="1"/>
</dbReference>
<reference evidence="7 8" key="1">
    <citation type="submission" date="2022-11" db="EMBL/GenBank/DDBJ databases">
        <title>Draft genome sequence of Saccharopolyspora sp. WRP15-2 isolated from rhizosphere soils of wild rice in Thailand.</title>
        <authorList>
            <person name="Duangmal K."/>
            <person name="Kammanee S."/>
            <person name="Muangham S."/>
        </authorList>
    </citation>
    <scope>NUCLEOTIDE SEQUENCE [LARGE SCALE GENOMIC DNA]</scope>
    <source>
        <strain evidence="7 8">WRP15-2</strain>
    </source>
</reference>
<sequence>MQGITFPGDRRAVLKDFPDPEPGPGEVVVRVRASGMCGSDLHFYRGTASFGGGADTIQGHEPCGDVHAVGPGVTADLASVGDRVMIHHYWGCDSCEQCRSGWPQMCARGSGKTLCLTAHGGHAPYLLVPARTLLPLPDSLSYKAGAAIGCGTGTAWGGIKRLGDVGGSTLVVFGQGPVGLSGTMFGAALGARVIAVDVEDSRLDRAREFGASEVINSASADLAEAMADLTGGRGAELVLETSGVAADDALSVLGKWGRACFIGLPGDVRIKTEEVYKKQWTLMTSWTMSSIEQKRCADFVVSRRLPVDELFSHSWSLDRAEEAYQWFDKQSDGKGVFEF</sequence>
<dbReference type="InterPro" id="IPR013154">
    <property type="entry name" value="ADH-like_N"/>
</dbReference>
<feature type="domain" description="Enoyl reductase (ER)" evidence="6">
    <location>
        <begin position="8"/>
        <end position="337"/>
    </location>
</feature>
<dbReference type="InterPro" id="IPR050129">
    <property type="entry name" value="Zn_alcohol_dh"/>
</dbReference>
<dbReference type="InterPro" id="IPR036291">
    <property type="entry name" value="NAD(P)-bd_dom_sf"/>
</dbReference>
<dbReference type="PANTHER" id="PTHR43401:SF2">
    <property type="entry name" value="L-THREONINE 3-DEHYDROGENASE"/>
    <property type="match status" value="1"/>
</dbReference>
<dbReference type="PANTHER" id="PTHR43401">
    <property type="entry name" value="L-THREONINE 3-DEHYDROGENASE"/>
    <property type="match status" value="1"/>
</dbReference>
<evidence type="ECO:0000259" key="6">
    <source>
        <dbReference type="SMART" id="SM00829"/>
    </source>
</evidence>
<evidence type="ECO:0000313" key="8">
    <source>
        <dbReference type="Proteomes" id="UP001210380"/>
    </source>
</evidence>
<dbReference type="Pfam" id="PF00107">
    <property type="entry name" value="ADH_zinc_N"/>
    <property type="match status" value="1"/>
</dbReference>
<dbReference type="SMART" id="SM00829">
    <property type="entry name" value="PKS_ER"/>
    <property type="match status" value="1"/>
</dbReference>
<dbReference type="Gene3D" id="3.90.180.10">
    <property type="entry name" value="Medium-chain alcohol dehydrogenases, catalytic domain"/>
    <property type="match status" value="1"/>
</dbReference>
<dbReference type="EMBL" id="JAQGLA010000002">
    <property type="protein sequence ID" value="MDA3624101.1"/>
    <property type="molecule type" value="Genomic_DNA"/>
</dbReference>